<dbReference type="EMBL" id="CP022048">
    <property type="protein sequence ID" value="ASE40252.1"/>
    <property type="molecule type" value="Genomic_DNA"/>
</dbReference>
<sequence>MSDLYWLTDEQMARLQPHFPKSHGKPRVDDRRVLSGIIFVNRNGLRWRDAPPVYGPHKTLYNRWKRWSEAGVFIRMMEGLSGAQAERRTLMIDATYLKAHRTASSLAGKKGGLGRLIGRTKGGMNTKLHAVTDANGRPISLFMTAGQVSDYTGAAALLDSLPKAQWLLGDRGYDADWFRDALEAKGITPCIPGRKSRTVPVRYDKRRYKSRNRIEIMFGRLKDWRRVATRYDRCPTVFLSAIALAATVLFWL</sequence>
<dbReference type="EMBL" id="CP022048">
    <property type="protein sequence ID" value="ASE39485.1"/>
    <property type="molecule type" value="Genomic_DNA"/>
</dbReference>
<feature type="domain" description="Transposase IS4-like" evidence="1">
    <location>
        <begin position="86"/>
        <end position="245"/>
    </location>
</feature>
<dbReference type="AlphaFoldDB" id="A0A1Z3UBQ2"/>
<evidence type="ECO:0000313" key="6">
    <source>
        <dbReference type="EMBL" id="ASE39981.1"/>
    </source>
</evidence>
<dbReference type="Pfam" id="PF01609">
    <property type="entry name" value="DDE_Tnp_1"/>
    <property type="match status" value="1"/>
</dbReference>
<dbReference type="EMBL" id="CP022048">
    <property type="protein sequence ID" value="ASE40811.1"/>
    <property type="molecule type" value="Genomic_DNA"/>
</dbReference>
<evidence type="ECO:0000259" key="1">
    <source>
        <dbReference type="Pfam" id="PF01609"/>
    </source>
</evidence>
<accession>A0A1Z3UBQ2</accession>
<evidence type="ECO:0000313" key="12">
    <source>
        <dbReference type="EMBL" id="ASE40913.1"/>
    </source>
</evidence>
<dbReference type="KEGG" id="bvc:CEP68_10630"/>
<evidence type="ECO:0000313" key="7">
    <source>
        <dbReference type="EMBL" id="ASE40252.1"/>
    </source>
</evidence>
<dbReference type="GO" id="GO:0006313">
    <property type="term" value="P:DNA transposition"/>
    <property type="evidence" value="ECO:0007669"/>
    <property type="project" value="InterPro"/>
</dbReference>
<dbReference type="EMBL" id="CP022048">
    <property type="protein sequence ID" value="ASE39460.1"/>
    <property type="molecule type" value="Genomic_DNA"/>
</dbReference>
<dbReference type="KEGG" id="bvc:CEP68_15145"/>
<dbReference type="Proteomes" id="UP000197050">
    <property type="component" value="Chromosome"/>
</dbReference>
<evidence type="ECO:0000313" key="9">
    <source>
        <dbReference type="EMBL" id="ASE40713.1"/>
    </source>
</evidence>
<dbReference type="Pfam" id="PF13340">
    <property type="entry name" value="DUF4096"/>
    <property type="match status" value="1"/>
</dbReference>
<evidence type="ECO:0000313" key="11">
    <source>
        <dbReference type="EMBL" id="ASE40812.1"/>
    </source>
</evidence>
<dbReference type="KEGG" id="bvc:CEP68_10965"/>
<evidence type="ECO:0000313" key="13">
    <source>
        <dbReference type="Proteomes" id="UP000197050"/>
    </source>
</evidence>
<dbReference type="GeneID" id="34016440"/>
<evidence type="ECO:0000313" key="4">
    <source>
        <dbReference type="EMBL" id="ASE39485.1"/>
    </source>
</evidence>
<dbReference type="KEGG" id="bvc:CEP68_08170"/>
<evidence type="ECO:0000313" key="10">
    <source>
        <dbReference type="EMBL" id="ASE40811.1"/>
    </source>
</evidence>
<dbReference type="EMBL" id="CP022048">
    <property type="protein sequence ID" value="ASE40812.1"/>
    <property type="molecule type" value="Genomic_DNA"/>
</dbReference>
<dbReference type="KEGG" id="bvc:CEP68_08035"/>
<dbReference type="EMBL" id="CP022048">
    <property type="protein sequence ID" value="ASE40713.1"/>
    <property type="molecule type" value="Genomic_DNA"/>
</dbReference>
<evidence type="ECO:0000313" key="5">
    <source>
        <dbReference type="EMBL" id="ASE39922.1"/>
    </source>
</evidence>
<dbReference type="GO" id="GO:0004803">
    <property type="term" value="F:transposase activity"/>
    <property type="evidence" value="ECO:0007669"/>
    <property type="project" value="InterPro"/>
</dbReference>
<dbReference type="EMBL" id="CP022048">
    <property type="protein sequence ID" value="ASE39981.1"/>
    <property type="molecule type" value="Genomic_DNA"/>
</dbReference>
<dbReference type="KEGG" id="bvc:CEP68_16245"/>
<name>A0A1Z3UBQ2_BREVE</name>
<dbReference type="RefSeq" id="WP_088582593.1">
    <property type="nucleotide sequence ID" value="NZ_CP022048.2"/>
</dbReference>
<dbReference type="KEGG" id="bvc:CEP68_12450"/>
<evidence type="ECO:0000313" key="3">
    <source>
        <dbReference type="EMBL" id="ASE39460.1"/>
    </source>
</evidence>
<dbReference type="InterPro" id="IPR012337">
    <property type="entry name" value="RNaseH-like_sf"/>
</dbReference>
<evidence type="ECO:0000313" key="8">
    <source>
        <dbReference type="EMBL" id="ASE40265.1"/>
    </source>
</evidence>
<dbReference type="KEGG" id="bvc:CEP68_15690"/>
<dbReference type="EMBL" id="CP022048">
    <property type="protein sequence ID" value="ASE40913.1"/>
    <property type="molecule type" value="Genomic_DNA"/>
</dbReference>
<dbReference type="GO" id="GO:0003677">
    <property type="term" value="F:DNA binding"/>
    <property type="evidence" value="ECO:0007669"/>
    <property type="project" value="InterPro"/>
</dbReference>
<dbReference type="NCBIfam" id="NF033580">
    <property type="entry name" value="transpos_IS5_3"/>
    <property type="match status" value="1"/>
</dbReference>
<dbReference type="InterPro" id="IPR025161">
    <property type="entry name" value="IS402-like_dom"/>
</dbReference>
<dbReference type="PANTHER" id="PTHR30007">
    <property type="entry name" value="PHP DOMAIN PROTEIN"/>
    <property type="match status" value="1"/>
</dbReference>
<organism evidence="9 13">
    <name type="scientific">Brevundimonas vesicularis</name>
    <name type="common">Pseudomonas vesicularis</name>
    <dbReference type="NCBI Taxonomy" id="41276"/>
    <lineage>
        <taxon>Bacteria</taxon>
        <taxon>Pseudomonadati</taxon>
        <taxon>Pseudomonadota</taxon>
        <taxon>Alphaproteobacteria</taxon>
        <taxon>Caulobacterales</taxon>
        <taxon>Caulobacteraceae</taxon>
        <taxon>Brevundimonas</taxon>
    </lineage>
</organism>
<protein>
    <submittedName>
        <fullName evidence="9">IS5/IS1182 family transposase</fullName>
    </submittedName>
</protein>
<gene>
    <name evidence="3" type="ORF">CEP68_08035</name>
    <name evidence="4" type="ORF">CEP68_08170</name>
    <name evidence="5" type="ORF">CEP68_10630</name>
    <name evidence="6" type="ORF">CEP68_10965</name>
    <name evidence="7" type="ORF">CEP68_12450</name>
    <name evidence="8" type="ORF">CEP68_12550</name>
    <name evidence="9" type="ORF">CEP68_15145</name>
    <name evidence="10" type="ORF">CEP68_15685</name>
    <name evidence="11" type="ORF">CEP68_15690</name>
    <name evidence="12" type="ORF">CEP68_16245</name>
</gene>
<reference evidence="13" key="1">
    <citation type="submission" date="2017-06" db="EMBL/GenBank/DDBJ databases">
        <title>FDA dAtabase for Regulatory Grade micrObial Sequences (FDA-ARGOS): Supporting development and validation of Infectious Disease Dx tests.</title>
        <authorList>
            <person name="Minogue T."/>
            <person name="Wolcott M."/>
            <person name="Wasieloski L."/>
            <person name="Aguilar W."/>
            <person name="Moore D."/>
            <person name="Tallon L."/>
            <person name="Sadzewicz L."/>
            <person name="Sengamalay N."/>
            <person name="Ott S."/>
            <person name="Godinez A."/>
            <person name="Nagaraj S."/>
            <person name="Nadendla S."/>
            <person name="Geyer C."/>
            <person name="Sichtig H."/>
        </authorList>
    </citation>
    <scope>NUCLEOTIDE SEQUENCE [LARGE SCALE GENOMIC DNA]</scope>
    <source>
        <strain evidence="13">FDAARGOS_289</strain>
    </source>
</reference>
<dbReference type="EMBL" id="CP022048">
    <property type="protein sequence ID" value="ASE39922.1"/>
    <property type="molecule type" value="Genomic_DNA"/>
</dbReference>
<dbReference type="InterPro" id="IPR002559">
    <property type="entry name" value="Transposase_11"/>
</dbReference>
<feature type="domain" description="Insertion element IS402-like" evidence="2">
    <location>
        <begin position="7"/>
        <end position="76"/>
    </location>
</feature>
<reference evidence="9" key="2">
    <citation type="submission" date="2017-12" db="EMBL/GenBank/DDBJ databases">
        <title>FDA dAtabase for Regulatory Grade micrObial Sequences (FDA-ARGOS): Supporting development and validation of Infectious Disease Dx tests.</title>
        <authorList>
            <person name="Campos J."/>
            <person name="Goldberg B."/>
            <person name="Tallon L."/>
            <person name="Sadzewicz L."/>
            <person name="Sengamalay N."/>
            <person name="Ott S."/>
            <person name="Godinez A."/>
            <person name="Nagaraj S."/>
            <person name="Vavikolanu K."/>
            <person name="Vyas G."/>
            <person name="Nadendla S."/>
            <person name="Aluvathingal J."/>
            <person name="Geyer C."/>
            <person name="Nandy P."/>
            <person name="Hobson J."/>
            <person name="Sichtig H."/>
        </authorList>
    </citation>
    <scope>NUCLEOTIDE SEQUENCE</scope>
    <source>
        <strain evidence="9">FDAARGOS_289</strain>
    </source>
</reference>
<dbReference type="PANTHER" id="PTHR30007:SF1">
    <property type="entry name" value="BLR1914 PROTEIN"/>
    <property type="match status" value="1"/>
</dbReference>
<dbReference type="KEGG" id="bvc:CEP68_12550"/>
<evidence type="ECO:0000259" key="2">
    <source>
        <dbReference type="Pfam" id="PF13340"/>
    </source>
</evidence>
<dbReference type="KEGG" id="bvc:CEP68_15685"/>
<dbReference type="SUPFAM" id="SSF53098">
    <property type="entry name" value="Ribonuclease H-like"/>
    <property type="match status" value="1"/>
</dbReference>
<dbReference type="EMBL" id="CP022048">
    <property type="protein sequence ID" value="ASE40265.1"/>
    <property type="molecule type" value="Genomic_DNA"/>
</dbReference>
<proteinExistence type="predicted"/>